<organism evidence="2 3">
    <name type="scientific">Tanacetum coccineum</name>
    <dbReference type="NCBI Taxonomy" id="301880"/>
    <lineage>
        <taxon>Eukaryota</taxon>
        <taxon>Viridiplantae</taxon>
        <taxon>Streptophyta</taxon>
        <taxon>Embryophyta</taxon>
        <taxon>Tracheophyta</taxon>
        <taxon>Spermatophyta</taxon>
        <taxon>Magnoliopsida</taxon>
        <taxon>eudicotyledons</taxon>
        <taxon>Gunneridae</taxon>
        <taxon>Pentapetalae</taxon>
        <taxon>asterids</taxon>
        <taxon>campanulids</taxon>
        <taxon>Asterales</taxon>
        <taxon>Asteraceae</taxon>
        <taxon>Asteroideae</taxon>
        <taxon>Anthemideae</taxon>
        <taxon>Anthemidinae</taxon>
        <taxon>Tanacetum</taxon>
    </lineage>
</organism>
<reference evidence="2" key="2">
    <citation type="submission" date="2022-01" db="EMBL/GenBank/DDBJ databases">
        <authorList>
            <person name="Yamashiro T."/>
            <person name="Shiraishi A."/>
            <person name="Satake H."/>
            <person name="Nakayama K."/>
        </authorList>
    </citation>
    <scope>NUCLEOTIDE SEQUENCE</scope>
</reference>
<reference evidence="2" key="1">
    <citation type="journal article" date="2022" name="Int. J. Mol. Sci.">
        <title>Draft Genome of Tanacetum Coccineum: Genomic Comparison of Closely Related Tanacetum-Family Plants.</title>
        <authorList>
            <person name="Yamashiro T."/>
            <person name="Shiraishi A."/>
            <person name="Nakayama K."/>
            <person name="Satake H."/>
        </authorList>
    </citation>
    <scope>NUCLEOTIDE SEQUENCE</scope>
</reference>
<dbReference type="EMBL" id="BQNB010021681">
    <property type="protein sequence ID" value="GJU08938.1"/>
    <property type="molecule type" value="Genomic_DNA"/>
</dbReference>
<keyword evidence="1" id="KW-0175">Coiled coil</keyword>
<name>A0ABQ5JBU8_9ASTR</name>
<accession>A0ABQ5JBU8</accession>
<evidence type="ECO:0000313" key="2">
    <source>
        <dbReference type="EMBL" id="GJU08938.1"/>
    </source>
</evidence>
<feature type="coiled-coil region" evidence="1">
    <location>
        <begin position="426"/>
        <end position="474"/>
    </location>
</feature>
<comment type="caution">
    <text evidence="2">The sequence shown here is derived from an EMBL/GenBank/DDBJ whole genome shotgun (WGS) entry which is preliminary data.</text>
</comment>
<gene>
    <name evidence="2" type="ORF">Tco_1125368</name>
</gene>
<keyword evidence="3" id="KW-1185">Reference proteome</keyword>
<proteinExistence type="predicted"/>
<sequence length="546" mass="60296">MHVYTSVLTSDEVKCLIAEYAIPSDLHPCVPPSGLTMNRLPIDKIGKGDSSVADPPPTGVHAEDIYRLCENIIDLHLVHPAMLYAIGLTTIWKHVGHHPVFKDGEGIVATSMSQFLKFLMVGGVRVGKGTALAANETAKDRAVGKRAATEGASHRPKKKKTMPLSFALSDFEADGSNRSGFGTHHYALPLNTIIPNEAELTTGGDGLILESVNRVEEDTDHNLDNVEDTTKVNSPLFEHSPRSQHSNPFDKDTHNFVLPSFVLGHGVISSSGSSHRQAFLRHNPGGNDIGSSLRGDVGLHVPFVPAWNLTTHSILNDAESCRDMMINLATFTVRDQQNWLSDYQALQCSWFKLGRGALAQIDILQRYKALNKDYEELYESHQFCQHISDRLTEIQNQLVDTVRSQNKLSDDHNALQEVHLGCFGKEADLTKKLAAVEKERDDLLDKNQEREEQIKQLEADLASKTSSLTEAECAVSTLKGELECLTVDLSHAEIVRHNYVHHLLPTVFQRLISSDEYKKSMSDVFNPAIAAGWSEGVKAACSKEEA</sequence>
<protein>
    <submittedName>
        <fullName evidence="2">Uncharacterized protein</fullName>
    </submittedName>
</protein>
<evidence type="ECO:0000256" key="1">
    <source>
        <dbReference type="SAM" id="Coils"/>
    </source>
</evidence>
<dbReference type="Proteomes" id="UP001151760">
    <property type="component" value="Unassembled WGS sequence"/>
</dbReference>
<evidence type="ECO:0000313" key="3">
    <source>
        <dbReference type="Proteomes" id="UP001151760"/>
    </source>
</evidence>